<dbReference type="GO" id="GO:0016787">
    <property type="term" value="F:hydrolase activity"/>
    <property type="evidence" value="ECO:0007669"/>
    <property type="project" value="InterPro"/>
</dbReference>
<dbReference type="GO" id="GO:0005737">
    <property type="term" value="C:cytoplasm"/>
    <property type="evidence" value="ECO:0007669"/>
    <property type="project" value="TreeGrafter"/>
</dbReference>
<dbReference type="EMBL" id="CAFABA010000002">
    <property type="protein sequence ID" value="CAB4812377.1"/>
    <property type="molecule type" value="Genomic_DNA"/>
</dbReference>
<dbReference type="InterPro" id="IPR032466">
    <property type="entry name" value="Metal_Hydrolase"/>
</dbReference>
<organism evidence="3">
    <name type="scientific">freshwater metagenome</name>
    <dbReference type="NCBI Taxonomy" id="449393"/>
    <lineage>
        <taxon>unclassified sequences</taxon>
        <taxon>metagenomes</taxon>
        <taxon>ecological metagenomes</taxon>
    </lineage>
</organism>
<protein>
    <submittedName>
        <fullName evidence="3">Unannotated protein</fullName>
    </submittedName>
</protein>
<evidence type="ECO:0000259" key="2">
    <source>
        <dbReference type="Pfam" id="PF04909"/>
    </source>
</evidence>
<dbReference type="Gene3D" id="3.20.20.140">
    <property type="entry name" value="Metal-dependent hydrolases"/>
    <property type="match status" value="1"/>
</dbReference>
<evidence type="ECO:0000256" key="1">
    <source>
        <dbReference type="ARBA" id="ARBA00023239"/>
    </source>
</evidence>
<evidence type="ECO:0000313" key="6">
    <source>
        <dbReference type="EMBL" id="CAB4975410.1"/>
    </source>
</evidence>
<keyword evidence="1" id="KW-0456">Lyase</keyword>
<dbReference type="GO" id="GO:0019748">
    <property type="term" value="P:secondary metabolic process"/>
    <property type="evidence" value="ECO:0007669"/>
    <property type="project" value="TreeGrafter"/>
</dbReference>
<dbReference type="InterPro" id="IPR006680">
    <property type="entry name" value="Amidohydro-rel"/>
</dbReference>
<evidence type="ECO:0000313" key="3">
    <source>
        <dbReference type="EMBL" id="CAB4729969.1"/>
    </source>
</evidence>
<evidence type="ECO:0000313" key="4">
    <source>
        <dbReference type="EMBL" id="CAB4812377.1"/>
    </source>
</evidence>
<dbReference type="InterPro" id="IPR032465">
    <property type="entry name" value="ACMSD"/>
</dbReference>
<feature type="domain" description="Amidohydrolase-related" evidence="2">
    <location>
        <begin position="121"/>
        <end position="380"/>
    </location>
</feature>
<dbReference type="PANTHER" id="PTHR21240">
    <property type="entry name" value="2-AMINO-3-CARBOXYLMUCONATE-6-SEMIALDEHYDE DECARBOXYLASE"/>
    <property type="match status" value="1"/>
</dbReference>
<dbReference type="PANTHER" id="PTHR21240:SF28">
    <property type="entry name" value="ISO-OROTATE DECARBOXYLASE (EUROFUNG)"/>
    <property type="match status" value="1"/>
</dbReference>
<proteinExistence type="predicted"/>
<dbReference type="AlphaFoldDB" id="A0A6J6S660"/>
<dbReference type="EMBL" id="CAEZYR010000009">
    <property type="protein sequence ID" value="CAB4729969.1"/>
    <property type="molecule type" value="Genomic_DNA"/>
</dbReference>
<accession>A0A6J6S660</accession>
<gene>
    <name evidence="3" type="ORF">UFOPK2754_00407</name>
    <name evidence="4" type="ORF">UFOPK3139_00076</name>
    <name evidence="5" type="ORF">UFOPK3543_01385</name>
    <name evidence="6" type="ORF">UFOPK3967_00021</name>
</gene>
<dbReference type="Pfam" id="PF04909">
    <property type="entry name" value="Amidohydro_2"/>
    <property type="match status" value="1"/>
</dbReference>
<dbReference type="GO" id="GO:0016831">
    <property type="term" value="F:carboxy-lyase activity"/>
    <property type="evidence" value="ECO:0007669"/>
    <property type="project" value="InterPro"/>
</dbReference>
<reference evidence="3" key="1">
    <citation type="submission" date="2020-05" db="EMBL/GenBank/DDBJ databases">
        <authorList>
            <person name="Chiriac C."/>
            <person name="Salcher M."/>
            <person name="Ghai R."/>
            <person name="Kavagutti S V."/>
        </authorList>
    </citation>
    <scope>NUCLEOTIDE SEQUENCE</scope>
</reference>
<evidence type="ECO:0000313" key="5">
    <source>
        <dbReference type="EMBL" id="CAB4909382.1"/>
    </source>
</evidence>
<dbReference type="SUPFAM" id="SSF51556">
    <property type="entry name" value="Metallo-dependent hydrolases"/>
    <property type="match status" value="1"/>
</dbReference>
<name>A0A6J6S660_9ZZZZ</name>
<dbReference type="EMBL" id="CAFBMH010000044">
    <property type="protein sequence ID" value="CAB4909382.1"/>
    <property type="molecule type" value="Genomic_DNA"/>
</dbReference>
<dbReference type="EMBL" id="CAFBOS010000001">
    <property type="protein sequence ID" value="CAB4975410.1"/>
    <property type="molecule type" value="Genomic_DNA"/>
</dbReference>
<sequence>MPNQIDAVYATGRVFLDADSHIMELPGFIEPFADPSIRARLPPISTEAAGAQGEGFDAYIEAGAHSPEQVRELERNVISGPKGYHALGAFNSVERSRALDLLGFDAQLVFGTFALSCFLHDADLEVRYGGCRAYNRAIAAFCADDRRFQAVAVLSLEDPGLALVELKFALALGATAVWIPAEPCGGRSPGHVDLDPIWATLADAGVPFLLHVGAQRIQIRDEYMNTGRRQAVGFLGGGEALRLKDFPILHVDTEEFLSVLVLDGVLERHPALRGGAIELGASWVPSMLRRIDHAVDNLARHDPDVRAFTRRPSEQVIDQLAFTPFPFEDVGRLITESCDELYLFSSDYPHVEGGRNPLGRFEASLGDAPDTTRDRFYSSNLLRIMPALAASMPGSMPGSTP</sequence>